<dbReference type="AlphaFoldDB" id="A0A8K0DSI5"/>
<dbReference type="InterPro" id="IPR054575">
    <property type="entry name" value="At5g48480-like_C"/>
</dbReference>
<evidence type="ECO:0000259" key="1">
    <source>
        <dbReference type="PROSITE" id="PS51819"/>
    </source>
</evidence>
<gene>
    <name evidence="2" type="ORF">FNV43_RR22983</name>
</gene>
<sequence length="168" mass="17324">MAEQEVQNGGAEKAVPAVEFTAVKPQLLVEAPKANDAVQFYKSVFGAEEVGRTNHPKRKAEQETPLILSAELKLAGSIILVSDILADDSSAPIKTGGMGGVVLCLETQDVDAAIAKAVSAGGVAEGEIAEGDGACCGGRVGKVKDPFGFVWLVSSPPTKKECDDVVEA</sequence>
<accession>A0A8K0DSI5</accession>
<feature type="domain" description="VOC" evidence="1">
    <location>
        <begin position="22"/>
        <end position="156"/>
    </location>
</feature>
<dbReference type="Pfam" id="PF22656">
    <property type="entry name" value="At5g48480-like_N"/>
    <property type="match status" value="1"/>
</dbReference>
<dbReference type="PANTHER" id="PTHR34109">
    <property type="entry name" value="BNAUNNG04460D PROTEIN-RELATED"/>
    <property type="match status" value="1"/>
</dbReference>
<dbReference type="SUPFAM" id="SSF54593">
    <property type="entry name" value="Glyoxalase/Bleomycin resistance protein/Dihydroxybiphenyl dioxygenase"/>
    <property type="match status" value="1"/>
</dbReference>
<dbReference type="PROSITE" id="PS51819">
    <property type="entry name" value="VOC"/>
    <property type="match status" value="1"/>
</dbReference>
<name>A0A8K0DSI5_9ROSA</name>
<dbReference type="CDD" id="cd07246">
    <property type="entry name" value="VOC_like"/>
    <property type="match status" value="1"/>
</dbReference>
<dbReference type="Gene3D" id="3.10.180.10">
    <property type="entry name" value="2,3-Dihydroxybiphenyl 1,2-Dioxygenase, domain 1"/>
    <property type="match status" value="1"/>
</dbReference>
<dbReference type="OrthoDB" id="2013034at2759"/>
<dbReference type="EMBL" id="VOIH02000010">
    <property type="protein sequence ID" value="KAF3435891.1"/>
    <property type="molecule type" value="Genomic_DNA"/>
</dbReference>
<dbReference type="Proteomes" id="UP000796880">
    <property type="component" value="Unassembled WGS sequence"/>
</dbReference>
<evidence type="ECO:0000313" key="2">
    <source>
        <dbReference type="EMBL" id="KAF3435891.1"/>
    </source>
</evidence>
<reference evidence="2" key="1">
    <citation type="submission" date="2020-03" db="EMBL/GenBank/DDBJ databases">
        <title>A high-quality chromosome-level genome assembly of a woody plant with both climbing and erect habits, Rhamnella rubrinervis.</title>
        <authorList>
            <person name="Lu Z."/>
            <person name="Yang Y."/>
            <person name="Zhu X."/>
            <person name="Sun Y."/>
        </authorList>
    </citation>
    <scope>NUCLEOTIDE SEQUENCE</scope>
    <source>
        <strain evidence="2">BYM</strain>
        <tissue evidence="2">Leaf</tissue>
    </source>
</reference>
<comment type="caution">
    <text evidence="2">The sequence shown here is derived from an EMBL/GenBank/DDBJ whole genome shotgun (WGS) entry which is preliminary data.</text>
</comment>
<keyword evidence="3" id="KW-1185">Reference proteome</keyword>
<dbReference type="Pfam" id="PF22650">
    <property type="entry name" value="At5g48480-like_C"/>
    <property type="match status" value="1"/>
</dbReference>
<organism evidence="2 3">
    <name type="scientific">Rhamnella rubrinervis</name>
    <dbReference type="NCBI Taxonomy" id="2594499"/>
    <lineage>
        <taxon>Eukaryota</taxon>
        <taxon>Viridiplantae</taxon>
        <taxon>Streptophyta</taxon>
        <taxon>Embryophyta</taxon>
        <taxon>Tracheophyta</taxon>
        <taxon>Spermatophyta</taxon>
        <taxon>Magnoliopsida</taxon>
        <taxon>eudicotyledons</taxon>
        <taxon>Gunneridae</taxon>
        <taxon>Pentapetalae</taxon>
        <taxon>rosids</taxon>
        <taxon>fabids</taxon>
        <taxon>Rosales</taxon>
        <taxon>Rhamnaceae</taxon>
        <taxon>rhamnoid group</taxon>
        <taxon>Rhamneae</taxon>
        <taxon>Rhamnella</taxon>
    </lineage>
</organism>
<dbReference type="PANTHER" id="PTHR34109:SF1">
    <property type="entry name" value="VOC DOMAIN-CONTAINING PROTEIN"/>
    <property type="match status" value="1"/>
</dbReference>
<dbReference type="InterPro" id="IPR037523">
    <property type="entry name" value="VOC_core"/>
</dbReference>
<proteinExistence type="predicted"/>
<evidence type="ECO:0000313" key="3">
    <source>
        <dbReference type="Proteomes" id="UP000796880"/>
    </source>
</evidence>
<protein>
    <recommendedName>
        <fullName evidence="1">VOC domain-containing protein</fullName>
    </recommendedName>
</protein>
<dbReference type="InterPro" id="IPR054576">
    <property type="entry name" value="At5g48480-like_N"/>
</dbReference>
<dbReference type="InterPro" id="IPR029068">
    <property type="entry name" value="Glyas_Bleomycin-R_OHBP_Dase"/>
</dbReference>